<dbReference type="Proteomes" id="UP001500831">
    <property type="component" value="Unassembled WGS sequence"/>
</dbReference>
<comment type="caution">
    <text evidence="3">The sequence shown here is derived from an EMBL/GenBank/DDBJ whole genome shotgun (WGS) entry which is preliminary data.</text>
</comment>
<dbReference type="Pfam" id="PF13700">
    <property type="entry name" value="DUF4158"/>
    <property type="match status" value="1"/>
</dbReference>
<name>A0ABN3W1E7_9ACTN</name>
<accession>A0ABN3W1E7</accession>
<evidence type="ECO:0000313" key="4">
    <source>
        <dbReference type="Proteomes" id="UP001500831"/>
    </source>
</evidence>
<gene>
    <name evidence="3" type="ORF">GCM10010517_45000</name>
</gene>
<organism evidence="3 4">
    <name type="scientific">Streptosporangium fragile</name>
    <dbReference type="NCBI Taxonomy" id="46186"/>
    <lineage>
        <taxon>Bacteria</taxon>
        <taxon>Bacillati</taxon>
        <taxon>Actinomycetota</taxon>
        <taxon>Actinomycetes</taxon>
        <taxon>Streptosporangiales</taxon>
        <taxon>Streptosporangiaceae</taxon>
        <taxon>Streptosporangium</taxon>
    </lineage>
</organism>
<feature type="region of interest" description="Disordered" evidence="1">
    <location>
        <begin position="380"/>
        <end position="407"/>
    </location>
</feature>
<dbReference type="InterPro" id="IPR025296">
    <property type="entry name" value="DUF4158"/>
</dbReference>
<protein>
    <recommendedName>
        <fullName evidence="2">DUF4158 domain-containing protein</fullName>
    </recommendedName>
</protein>
<reference evidence="3 4" key="1">
    <citation type="journal article" date="2019" name="Int. J. Syst. Evol. Microbiol.">
        <title>The Global Catalogue of Microorganisms (GCM) 10K type strain sequencing project: providing services to taxonomists for standard genome sequencing and annotation.</title>
        <authorList>
            <consortium name="The Broad Institute Genomics Platform"/>
            <consortium name="The Broad Institute Genome Sequencing Center for Infectious Disease"/>
            <person name="Wu L."/>
            <person name="Ma J."/>
        </authorList>
    </citation>
    <scope>NUCLEOTIDE SEQUENCE [LARGE SCALE GENOMIC DNA]</scope>
    <source>
        <strain evidence="3 4">JCM 6242</strain>
    </source>
</reference>
<proteinExistence type="predicted"/>
<sequence length="436" mass="48439">MATRVFTDEEIARLRSFPEISREELIRFFTLTAADVEFNDPGRGRGPADRLGLAVQLCALPWLGFVPADVALAPPAAVARLSERLRISVGELARYGSREQTRSTHPQQVARYLGWRSAGELERKELEEFLLARAMEHDSPSLLFRLACEHLISSRVIRPGVVTLLERVAAAHAAAGRETHGRVTHLLTPALVAELDNLLLVDAELGTTRLTWLTTPPVSDSPESIKNELAKLAFLRGMDAHTLDVSVLPVEHRRFLASVGRRLTAQSLDRREPQRHHPILLTLVSQCAVEVLDDLVALFDQAVSAREGRARRKLKDILADRAIPMEERQALLDEILPVLLDVAVPDEEAGARLRGELPVVRRQGPVHLHPRLGSVLHLRHQGHRGHPPRGAVRAGRHHGQCHRPADHRARHRYARRDLGQLCSVRPGRPAAVAPDA</sequence>
<keyword evidence="4" id="KW-1185">Reference proteome</keyword>
<evidence type="ECO:0000313" key="3">
    <source>
        <dbReference type="EMBL" id="GAA2881894.1"/>
    </source>
</evidence>
<feature type="domain" description="DUF4158" evidence="2">
    <location>
        <begin position="6"/>
        <end position="170"/>
    </location>
</feature>
<evidence type="ECO:0000259" key="2">
    <source>
        <dbReference type="Pfam" id="PF13700"/>
    </source>
</evidence>
<evidence type="ECO:0000256" key="1">
    <source>
        <dbReference type="SAM" id="MobiDB-lite"/>
    </source>
</evidence>
<dbReference type="EMBL" id="BAAAVI010000032">
    <property type="protein sequence ID" value="GAA2881894.1"/>
    <property type="molecule type" value="Genomic_DNA"/>
</dbReference>